<dbReference type="EMBL" id="JAENMS010000013">
    <property type="protein sequence ID" value="MBL5936595.1"/>
    <property type="molecule type" value="Genomic_DNA"/>
</dbReference>
<feature type="domain" description="ImpA C-terminal" evidence="2">
    <location>
        <begin position="308"/>
        <end position="447"/>
    </location>
</feature>
<dbReference type="InterPro" id="IPR021069">
    <property type="entry name" value="ImpA_C"/>
</dbReference>
<protein>
    <submittedName>
        <fullName evidence="3">Type VI secretion system ImpA family N-terminal domain-containing protein</fullName>
    </submittedName>
</protein>
<dbReference type="PANTHER" id="PTHR37024:SF5">
    <property type="entry name" value="IMPA N-TERMINAL DOMAIN-CONTAINING PROTEIN"/>
    <property type="match status" value="1"/>
</dbReference>
<dbReference type="Pfam" id="PF12486">
    <property type="entry name" value="VasL"/>
    <property type="match status" value="1"/>
</dbReference>
<organism evidence="3 4">
    <name type="scientific">Lelliottia amnigena</name>
    <name type="common">Enterobacter amnigenus</name>
    <dbReference type="NCBI Taxonomy" id="61646"/>
    <lineage>
        <taxon>Bacteria</taxon>
        <taxon>Pseudomonadati</taxon>
        <taxon>Pseudomonadota</taxon>
        <taxon>Gammaproteobacteria</taxon>
        <taxon>Enterobacterales</taxon>
        <taxon>Enterobacteriaceae</taxon>
        <taxon>Lelliottia</taxon>
    </lineage>
</organism>
<proteinExistence type="predicted"/>
<feature type="domain" description="ImpA N-terminal" evidence="1">
    <location>
        <begin position="19"/>
        <end position="116"/>
    </location>
</feature>
<reference evidence="3" key="1">
    <citation type="submission" date="2020-12" db="EMBL/GenBank/DDBJ databases">
        <title>Draft genome sequence of Enterobacter spp., Lelliottia spp. and Serratia spp. isolated from drinking water reservoirs and lakes.</title>
        <authorList>
            <person name="Reitter C."/>
            <person name="Neuhaus K."/>
            <person name="Huegler M."/>
        </authorList>
    </citation>
    <scope>NUCLEOTIDE SEQUENCE</scope>
    <source>
        <strain evidence="3">TZW15</strain>
    </source>
</reference>
<evidence type="ECO:0000259" key="2">
    <source>
        <dbReference type="Pfam" id="PF12486"/>
    </source>
</evidence>
<evidence type="ECO:0000313" key="3">
    <source>
        <dbReference type="EMBL" id="MBL5936595.1"/>
    </source>
</evidence>
<comment type="caution">
    <text evidence="3">The sequence shown here is derived from an EMBL/GenBank/DDBJ whole genome shotgun (WGS) entry which is preliminary data.</text>
</comment>
<sequence length="456" mass="50574">MAEADANERITAGVKVFLDPRTLTDYAALRDELNKLTHPARPDINWTYAERLCLSLFEHNGIELQTAAWYTLARTQLAGLYGLNEGLAILEALITRQWGSLWPQPVHARMEILSGLSKRLQQTMRTLTLTYADLSPLYLAEQHLENLGGVLQRLELKHLSQLDALRAVIHNAAVRLESSDGATDGRGEKSANTLPAGANDAALMAASAREQADKTRWVYVAQPEPPSDITATEPPPSQRVWKPFLGGALSMLVVGSAALWGWQYVHRPDPLLVQLNASLAPQPVVLTPAQLQALQSHPPSAETAIRATQHQLTRLTQLPAGWNITYGNQLVQQVLVLWPEQSASLRQQWQQQLDAIALPPESLTGWHQGMEQLQRLTDRLNGLDEQHGKYMTVSELKSQVFALTQSFSQTPPVEEQLRQMQQSGVSPALAQQAQMHLNQLLTRYTLLTDKPGNTTP</sequence>
<dbReference type="Proteomes" id="UP000653275">
    <property type="component" value="Unassembled WGS sequence"/>
</dbReference>
<dbReference type="Pfam" id="PF06812">
    <property type="entry name" value="ImpA_N"/>
    <property type="match status" value="1"/>
</dbReference>
<evidence type="ECO:0000313" key="4">
    <source>
        <dbReference type="Proteomes" id="UP000653275"/>
    </source>
</evidence>
<name>A0AAP2AG89_LELAM</name>
<gene>
    <name evidence="3" type="ORF">I7V27_19335</name>
</gene>
<dbReference type="PANTHER" id="PTHR37024">
    <property type="entry name" value="TYPE VI SECRETION SYSTEM DUF2094 AND IMPA-RELATED DOMAIN PROTEIN"/>
    <property type="match status" value="1"/>
</dbReference>
<dbReference type="InterPro" id="IPR010657">
    <property type="entry name" value="ImpA_N"/>
</dbReference>
<evidence type="ECO:0000259" key="1">
    <source>
        <dbReference type="Pfam" id="PF06812"/>
    </source>
</evidence>
<accession>A0AAP2AG89</accession>
<dbReference type="RefSeq" id="WP_202666385.1">
    <property type="nucleotide sequence ID" value="NZ_JAENMR010000014.1"/>
</dbReference>
<dbReference type="AlphaFoldDB" id="A0AAP2AG89"/>